<evidence type="ECO:0000313" key="3">
    <source>
        <dbReference type="Proteomes" id="UP000274822"/>
    </source>
</evidence>
<dbReference type="Proteomes" id="UP000274822">
    <property type="component" value="Unassembled WGS sequence"/>
</dbReference>
<dbReference type="AlphaFoldDB" id="A0A433Q7Y4"/>
<feature type="compositionally biased region" description="Polar residues" evidence="1">
    <location>
        <begin position="1"/>
        <end position="15"/>
    </location>
</feature>
<gene>
    <name evidence="2" type="ORF">BC938DRAFT_471536</name>
</gene>
<organism evidence="2 3">
    <name type="scientific">Jimgerdemannia flammicorona</name>
    <dbReference type="NCBI Taxonomy" id="994334"/>
    <lineage>
        <taxon>Eukaryota</taxon>
        <taxon>Fungi</taxon>
        <taxon>Fungi incertae sedis</taxon>
        <taxon>Mucoromycota</taxon>
        <taxon>Mucoromycotina</taxon>
        <taxon>Endogonomycetes</taxon>
        <taxon>Endogonales</taxon>
        <taxon>Endogonaceae</taxon>
        <taxon>Jimgerdemannia</taxon>
    </lineage>
</organism>
<proteinExistence type="predicted"/>
<sequence length="74" mass="8262">MQGQLGTRHQYTRTAFQPRHLPRPLYIQTGASPGPRKHPPALRIWRRPSGLPGLLPGGEVALHDVRAPHLVLPH</sequence>
<evidence type="ECO:0000313" key="2">
    <source>
        <dbReference type="EMBL" id="RUS25871.1"/>
    </source>
</evidence>
<comment type="caution">
    <text evidence="2">The sequence shown here is derived from an EMBL/GenBank/DDBJ whole genome shotgun (WGS) entry which is preliminary data.</text>
</comment>
<dbReference type="EMBL" id="RBNJ01011778">
    <property type="protein sequence ID" value="RUS25871.1"/>
    <property type="molecule type" value="Genomic_DNA"/>
</dbReference>
<accession>A0A433Q7Y4</accession>
<keyword evidence="3" id="KW-1185">Reference proteome</keyword>
<name>A0A433Q7Y4_9FUNG</name>
<feature type="region of interest" description="Disordered" evidence="1">
    <location>
        <begin position="1"/>
        <end position="39"/>
    </location>
</feature>
<protein>
    <submittedName>
        <fullName evidence="2">Uncharacterized protein</fullName>
    </submittedName>
</protein>
<reference evidence="2 3" key="1">
    <citation type="journal article" date="2018" name="New Phytol.">
        <title>Phylogenomics of Endogonaceae and evolution of mycorrhizas within Mucoromycota.</title>
        <authorList>
            <person name="Chang Y."/>
            <person name="Desiro A."/>
            <person name="Na H."/>
            <person name="Sandor L."/>
            <person name="Lipzen A."/>
            <person name="Clum A."/>
            <person name="Barry K."/>
            <person name="Grigoriev I.V."/>
            <person name="Martin F.M."/>
            <person name="Stajich J.E."/>
            <person name="Smith M.E."/>
            <person name="Bonito G."/>
            <person name="Spatafora J.W."/>
        </authorList>
    </citation>
    <scope>NUCLEOTIDE SEQUENCE [LARGE SCALE GENOMIC DNA]</scope>
    <source>
        <strain evidence="2 3">AD002</strain>
    </source>
</reference>
<evidence type="ECO:0000256" key="1">
    <source>
        <dbReference type="SAM" id="MobiDB-lite"/>
    </source>
</evidence>